<comment type="caution">
    <text evidence="2">The sequence shown here is derived from an EMBL/GenBank/DDBJ whole genome shotgun (WGS) entry which is preliminary data.</text>
</comment>
<dbReference type="InterPro" id="IPR012433">
    <property type="entry name" value="Imm11"/>
</dbReference>
<dbReference type="Proteomes" id="UP000321577">
    <property type="component" value="Unassembled WGS sequence"/>
</dbReference>
<protein>
    <recommendedName>
        <fullName evidence="1">Immunity MXAN-0049 protein domain-containing protein</fullName>
    </recommendedName>
</protein>
<evidence type="ECO:0000313" key="2">
    <source>
        <dbReference type="EMBL" id="GEP46224.1"/>
    </source>
</evidence>
<gene>
    <name evidence="2" type="ORF">BGE01nite_55150</name>
</gene>
<proteinExistence type="predicted"/>
<reference evidence="2 3" key="1">
    <citation type="submission" date="2019-07" db="EMBL/GenBank/DDBJ databases">
        <title>Whole genome shotgun sequence of Brevifollis gellanilyticus NBRC 108608.</title>
        <authorList>
            <person name="Hosoyama A."/>
            <person name="Uohara A."/>
            <person name="Ohji S."/>
            <person name="Ichikawa N."/>
        </authorList>
    </citation>
    <scope>NUCLEOTIDE SEQUENCE [LARGE SCALE GENOMIC DNA]</scope>
    <source>
        <strain evidence="2 3">NBRC 108608</strain>
    </source>
</reference>
<dbReference type="EMBL" id="BKAG01000077">
    <property type="protein sequence ID" value="GEP46224.1"/>
    <property type="molecule type" value="Genomic_DNA"/>
</dbReference>
<dbReference type="Pfam" id="PF07791">
    <property type="entry name" value="Imm11"/>
    <property type="match status" value="1"/>
</dbReference>
<keyword evidence="3" id="KW-1185">Reference proteome</keyword>
<accession>A0A512MHM5</accession>
<feature type="domain" description="Immunity MXAN-0049 protein" evidence="1">
    <location>
        <begin position="93"/>
        <end position="168"/>
    </location>
</feature>
<name>A0A512MHM5_9BACT</name>
<organism evidence="2 3">
    <name type="scientific">Brevifollis gellanilyticus</name>
    <dbReference type="NCBI Taxonomy" id="748831"/>
    <lineage>
        <taxon>Bacteria</taxon>
        <taxon>Pseudomonadati</taxon>
        <taxon>Verrucomicrobiota</taxon>
        <taxon>Verrucomicrobiia</taxon>
        <taxon>Verrucomicrobiales</taxon>
        <taxon>Verrucomicrobiaceae</taxon>
    </lineage>
</organism>
<dbReference type="AlphaFoldDB" id="A0A512MHM5"/>
<evidence type="ECO:0000313" key="3">
    <source>
        <dbReference type="Proteomes" id="UP000321577"/>
    </source>
</evidence>
<evidence type="ECO:0000259" key="1">
    <source>
        <dbReference type="Pfam" id="PF07791"/>
    </source>
</evidence>
<sequence>MTAMKYYQFTPLIGKYAQLRFKEGIETTSLFEVGTRVSQASLEAVEWSEFGDSQLHDCPIMNYGIFAFSEKAWSVLGDLLSRDVQAVRLTNISPRCYAINVLSLIPALDEQRSKCTFFRNGKVDRVLDYVFRPDLVEGRHMFRIPQRRCDTFVSEQLLDTAIGAGLKGFIKTKPVVQV</sequence>